<dbReference type="InterPro" id="IPR017969">
    <property type="entry name" value="Heavy-metal-associated_CS"/>
</dbReference>
<dbReference type="RefSeq" id="WP_213043145.1">
    <property type="nucleotide sequence ID" value="NZ_CAJNBJ010000017.1"/>
</dbReference>
<feature type="domain" description="HMA" evidence="2">
    <location>
        <begin position="2"/>
        <end position="66"/>
    </location>
</feature>
<evidence type="ECO:0000259" key="2">
    <source>
        <dbReference type="PROSITE" id="PS50846"/>
    </source>
</evidence>
<proteinExistence type="predicted"/>
<keyword evidence="1" id="KW-0479">Metal-binding</keyword>
<dbReference type="Gene3D" id="3.30.70.100">
    <property type="match status" value="1"/>
</dbReference>
<organism evidence="3 4">
    <name type="scientific">Nitrospira defluvii</name>
    <dbReference type="NCBI Taxonomy" id="330214"/>
    <lineage>
        <taxon>Bacteria</taxon>
        <taxon>Pseudomonadati</taxon>
        <taxon>Nitrospirota</taxon>
        <taxon>Nitrospiria</taxon>
        <taxon>Nitrospirales</taxon>
        <taxon>Nitrospiraceae</taxon>
        <taxon>Nitrospira</taxon>
    </lineage>
</organism>
<accession>A0ABN7LX93</accession>
<dbReference type="EMBL" id="CAJNBJ010000017">
    <property type="protein sequence ID" value="CAE6771449.1"/>
    <property type="molecule type" value="Genomic_DNA"/>
</dbReference>
<gene>
    <name evidence="3" type="ORF">NSPZN2_40308</name>
</gene>
<comment type="caution">
    <text evidence="3">The sequence shown here is derived from an EMBL/GenBank/DDBJ whole genome shotgun (WGS) entry which is preliminary data.</text>
</comment>
<protein>
    <submittedName>
        <fullName evidence="3">Copper chaperone</fullName>
    </submittedName>
</protein>
<dbReference type="InterPro" id="IPR006121">
    <property type="entry name" value="HMA_dom"/>
</dbReference>
<dbReference type="PROSITE" id="PS01047">
    <property type="entry name" value="HMA_1"/>
    <property type="match status" value="1"/>
</dbReference>
<dbReference type="SUPFAM" id="SSF55008">
    <property type="entry name" value="HMA, heavy metal-associated domain"/>
    <property type="match status" value="1"/>
</dbReference>
<keyword evidence="4" id="KW-1185">Reference proteome</keyword>
<reference evidence="3 4" key="1">
    <citation type="submission" date="2021-02" db="EMBL/GenBank/DDBJ databases">
        <authorList>
            <person name="Han P."/>
        </authorList>
    </citation>
    <scope>NUCLEOTIDE SEQUENCE [LARGE SCALE GENOMIC DNA]</scope>
    <source>
        <strain evidence="3">Candidatus Nitrospira sp. ZN2</strain>
    </source>
</reference>
<dbReference type="Proteomes" id="UP000675880">
    <property type="component" value="Unassembled WGS sequence"/>
</dbReference>
<dbReference type="CDD" id="cd00371">
    <property type="entry name" value="HMA"/>
    <property type="match status" value="1"/>
</dbReference>
<sequence>MDELTLKITGMSCGHCVGQVTKALTRLDGVQVNSVKVGEAIVVYDPREIVPTEIIQAVTEAGYETQLVRRVA</sequence>
<dbReference type="PROSITE" id="PS50846">
    <property type="entry name" value="HMA_2"/>
    <property type="match status" value="1"/>
</dbReference>
<evidence type="ECO:0000256" key="1">
    <source>
        <dbReference type="ARBA" id="ARBA00022723"/>
    </source>
</evidence>
<evidence type="ECO:0000313" key="3">
    <source>
        <dbReference type="EMBL" id="CAE6771449.1"/>
    </source>
</evidence>
<evidence type="ECO:0000313" key="4">
    <source>
        <dbReference type="Proteomes" id="UP000675880"/>
    </source>
</evidence>
<dbReference type="InterPro" id="IPR036163">
    <property type="entry name" value="HMA_dom_sf"/>
</dbReference>
<dbReference type="Pfam" id="PF00403">
    <property type="entry name" value="HMA"/>
    <property type="match status" value="1"/>
</dbReference>
<name>A0ABN7LX93_9BACT</name>